<evidence type="ECO:0000256" key="5">
    <source>
        <dbReference type="ARBA" id="ARBA00023163"/>
    </source>
</evidence>
<evidence type="ECO:0000256" key="2">
    <source>
        <dbReference type="ARBA" id="ARBA00023015"/>
    </source>
</evidence>
<dbReference type="InterPro" id="IPR013324">
    <property type="entry name" value="RNA_pol_sigma_r3/r4-like"/>
</dbReference>
<keyword evidence="2 6" id="KW-0805">Transcription regulation</keyword>
<dbReference type="SUPFAM" id="SSF88946">
    <property type="entry name" value="Sigma2 domain of RNA polymerase sigma factors"/>
    <property type="match status" value="1"/>
</dbReference>
<sequence length="185" mass="20410">MTVTPALIDAAKAGDGAAWTELYRLYQGRVLAFLVRRTGNRALAEDLTQDTFVRAMTGIGNYQLTGTDMGAWIITIARNLMHDHDKRRSTRRESAFDVVGDTDAGIRVEELVIAIVEADRVFAALAALNEHQRTAVTLRYWGGLSSKEIASRTGLRVGAVKTLTYRARVNLRRRLSEDGAPTAPH</sequence>
<proteinExistence type="inferred from homology"/>
<dbReference type="EMBL" id="BNBO01000099">
    <property type="protein sequence ID" value="GHE27111.1"/>
    <property type="molecule type" value="Genomic_DNA"/>
</dbReference>
<dbReference type="PROSITE" id="PS01063">
    <property type="entry name" value="SIGMA70_ECF"/>
    <property type="match status" value="1"/>
</dbReference>
<keyword evidence="4 6" id="KW-0238">DNA-binding</keyword>
<dbReference type="GO" id="GO:0006352">
    <property type="term" value="P:DNA-templated transcription initiation"/>
    <property type="evidence" value="ECO:0007669"/>
    <property type="project" value="InterPro"/>
</dbReference>
<reference evidence="9" key="2">
    <citation type="submission" date="2020-09" db="EMBL/GenBank/DDBJ databases">
        <authorList>
            <person name="Sun Q."/>
            <person name="Ohkuma M."/>
        </authorList>
    </citation>
    <scope>NUCLEOTIDE SEQUENCE</scope>
    <source>
        <strain evidence="9">JCM 4646</strain>
    </source>
</reference>
<dbReference type="NCBIfam" id="TIGR02937">
    <property type="entry name" value="sigma70-ECF"/>
    <property type="match status" value="1"/>
</dbReference>
<gene>
    <name evidence="9" type="ORF">GCM10018781_79690</name>
</gene>
<evidence type="ECO:0000256" key="1">
    <source>
        <dbReference type="ARBA" id="ARBA00010641"/>
    </source>
</evidence>
<keyword evidence="5 6" id="KW-0804">Transcription</keyword>
<evidence type="ECO:0000313" key="9">
    <source>
        <dbReference type="EMBL" id="GHE27111.1"/>
    </source>
</evidence>
<protein>
    <recommendedName>
        <fullName evidence="6">RNA polymerase sigma factor</fullName>
    </recommendedName>
</protein>
<dbReference type="Proteomes" id="UP000617734">
    <property type="component" value="Unassembled WGS sequence"/>
</dbReference>
<dbReference type="GeneID" id="95358176"/>
<dbReference type="PANTHER" id="PTHR43133:SF57">
    <property type="entry name" value="RNA POLYMERASE SIGMA-70 FACTOR"/>
    <property type="match status" value="1"/>
</dbReference>
<dbReference type="InterPro" id="IPR013249">
    <property type="entry name" value="RNA_pol_sigma70_r4_t2"/>
</dbReference>
<dbReference type="InterPro" id="IPR013325">
    <property type="entry name" value="RNA_pol_sigma_r2"/>
</dbReference>
<dbReference type="AlphaFoldDB" id="A0A918YWX6"/>
<dbReference type="InterPro" id="IPR000838">
    <property type="entry name" value="RNA_pol_sigma70_ECF_CS"/>
</dbReference>
<dbReference type="SUPFAM" id="SSF88659">
    <property type="entry name" value="Sigma3 and sigma4 domains of RNA polymerase sigma factors"/>
    <property type="match status" value="1"/>
</dbReference>
<dbReference type="InterPro" id="IPR014284">
    <property type="entry name" value="RNA_pol_sigma-70_dom"/>
</dbReference>
<keyword evidence="3 6" id="KW-0731">Sigma factor</keyword>
<dbReference type="RefSeq" id="WP_190215823.1">
    <property type="nucleotide sequence ID" value="NZ_BNBO01000099.1"/>
</dbReference>
<dbReference type="InterPro" id="IPR039425">
    <property type="entry name" value="RNA_pol_sigma-70-like"/>
</dbReference>
<dbReference type="InterPro" id="IPR036388">
    <property type="entry name" value="WH-like_DNA-bd_sf"/>
</dbReference>
<evidence type="ECO:0000256" key="3">
    <source>
        <dbReference type="ARBA" id="ARBA00023082"/>
    </source>
</evidence>
<dbReference type="GO" id="GO:0006950">
    <property type="term" value="P:response to stress"/>
    <property type="evidence" value="ECO:0007669"/>
    <property type="project" value="UniProtKB-ARBA"/>
</dbReference>
<evidence type="ECO:0000259" key="8">
    <source>
        <dbReference type="Pfam" id="PF08281"/>
    </source>
</evidence>
<accession>A0A918YWX6</accession>
<dbReference type="PANTHER" id="PTHR43133">
    <property type="entry name" value="RNA POLYMERASE ECF-TYPE SIGMA FACTO"/>
    <property type="match status" value="1"/>
</dbReference>
<dbReference type="Pfam" id="PF04542">
    <property type="entry name" value="Sigma70_r2"/>
    <property type="match status" value="1"/>
</dbReference>
<evidence type="ECO:0000313" key="10">
    <source>
        <dbReference type="Proteomes" id="UP000617734"/>
    </source>
</evidence>
<feature type="domain" description="RNA polymerase sigma-70 region 2" evidence="7">
    <location>
        <begin position="22"/>
        <end position="89"/>
    </location>
</feature>
<evidence type="ECO:0000256" key="4">
    <source>
        <dbReference type="ARBA" id="ARBA00023125"/>
    </source>
</evidence>
<dbReference type="Gene3D" id="1.10.1740.10">
    <property type="match status" value="1"/>
</dbReference>
<dbReference type="Pfam" id="PF08281">
    <property type="entry name" value="Sigma70_r4_2"/>
    <property type="match status" value="1"/>
</dbReference>
<reference evidence="9" key="1">
    <citation type="journal article" date="2014" name="Int. J. Syst. Evol. Microbiol.">
        <title>Complete genome sequence of Corynebacterium casei LMG S-19264T (=DSM 44701T), isolated from a smear-ripened cheese.</title>
        <authorList>
            <consortium name="US DOE Joint Genome Institute (JGI-PGF)"/>
            <person name="Walter F."/>
            <person name="Albersmeier A."/>
            <person name="Kalinowski J."/>
            <person name="Ruckert C."/>
        </authorList>
    </citation>
    <scope>NUCLEOTIDE SEQUENCE</scope>
    <source>
        <strain evidence="9">JCM 4646</strain>
    </source>
</reference>
<dbReference type="InterPro" id="IPR007627">
    <property type="entry name" value="RNA_pol_sigma70_r2"/>
</dbReference>
<evidence type="ECO:0000259" key="7">
    <source>
        <dbReference type="Pfam" id="PF04542"/>
    </source>
</evidence>
<comment type="caution">
    <text evidence="9">The sequence shown here is derived from an EMBL/GenBank/DDBJ whole genome shotgun (WGS) entry which is preliminary data.</text>
</comment>
<evidence type="ECO:0000256" key="6">
    <source>
        <dbReference type="RuleBase" id="RU000716"/>
    </source>
</evidence>
<keyword evidence="10" id="KW-1185">Reference proteome</keyword>
<comment type="similarity">
    <text evidence="1 6">Belongs to the sigma-70 factor family. ECF subfamily.</text>
</comment>
<dbReference type="CDD" id="cd06171">
    <property type="entry name" value="Sigma70_r4"/>
    <property type="match status" value="1"/>
</dbReference>
<dbReference type="GO" id="GO:0003677">
    <property type="term" value="F:DNA binding"/>
    <property type="evidence" value="ECO:0007669"/>
    <property type="project" value="UniProtKB-KW"/>
</dbReference>
<feature type="domain" description="RNA polymerase sigma factor 70 region 4 type 2" evidence="8">
    <location>
        <begin position="121"/>
        <end position="170"/>
    </location>
</feature>
<name>A0A918YWX6_9ACTN</name>
<dbReference type="Gene3D" id="1.10.10.10">
    <property type="entry name" value="Winged helix-like DNA-binding domain superfamily/Winged helix DNA-binding domain"/>
    <property type="match status" value="1"/>
</dbReference>
<organism evidence="9 10">
    <name type="scientific">Kitasatospora indigofera</name>
    <dbReference type="NCBI Taxonomy" id="67307"/>
    <lineage>
        <taxon>Bacteria</taxon>
        <taxon>Bacillati</taxon>
        <taxon>Actinomycetota</taxon>
        <taxon>Actinomycetes</taxon>
        <taxon>Kitasatosporales</taxon>
        <taxon>Streptomycetaceae</taxon>
        <taxon>Kitasatospora</taxon>
    </lineage>
</organism>
<dbReference type="GO" id="GO:0016987">
    <property type="term" value="F:sigma factor activity"/>
    <property type="evidence" value="ECO:0007669"/>
    <property type="project" value="UniProtKB-KW"/>
</dbReference>